<dbReference type="PROSITE" id="PS51767">
    <property type="entry name" value="PEPTIDASE_A1"/>
    <property type="match status" value="1"/>
</dbReference>
<dbReference type="InterPro" id="IPR021109">
    <property type="entry name" value="Peptidase_aspartic_dom_sf"/>
</dbReference>
<evidence type="ECO:0000313" key="3">
    <source>
        <dbReference type="EMBL" id="KAJ1370524.1"/>
    </source>
</evidence>
<reference evidence="3" key="1">
    <citation type="submission" date="2021-06" db="EMBL/GenBank/DDBJ databases">
        <title>Parelaphostrongylus tenuis whole genome reference sequence.</title>
        <authorList>
            <person name="Garwood T.J."/>
            <person name="Larsen P.A."/>
            <person name="Fountain-Jones N.M."/>
            <person name="Garbe J.R."/>
            <person name="Macchietto M.G."/>
            <person name="Kania S.A."/>
            <person name="Gerhold R.W."/>
            <person name="Richards J.E."/>
            <person name="Wolf T.M."/>
        </authorList>
    </citation>
    <scope>NUCLEOTIDE SEQUENCE</scope>
    <source>
        <strain evidence="3">MNPRO001-30</strain>
        <tissue evidence="3">Meninges</tissue>
    </source>
</reference>
<dbReference type="GO" id="GO:0016301">
    <property type="term" value="F:kinase activity"/>
    <property type="evidence" value="ECO:0007669"/>
    <property type="project" value="UniProtKB-KW"/>
</dbReference>
<dbReference type="GO" id="GO:0004190">
    <property type="term" value="F:aspartic-type endopeptidase activity"/>
    <property type="evidence" value="ECO:0007669"/>
    <property type="project" value="InterPro"/>
</dbReference>
<dbReference type="GO" id="GO:0006508">
    <property type="term" value="P:proteolysis"/>
    <property type="evidence" value="ECO:0007669"/>
    <property type="project" value="InterPro"/>
</dbReference>
<dbReference type="InterPro" id="IPR001461">
    <property type="entry name" value="Aspartic_peptidase_A1"/>
</dbReference>
<evidence type="ECO:0000259" key="2">
    <source>
        <dbReference type="PROSITE" id="PS51767"/>
    </source>
</evidence>
<protein>
    <submittedName>
        <fullName evidence="3">Inositol hexakisphosphate and diphosphoinositol-pentakisphosphate kinase</fullName>
    </submittedName>
</protein>
<proteinExistence type="inferred from homology"/>
<dbReference type="EMBL" id="JAHQIW010006790">
    <property type="protein sequence ID" value="KAJ1370524.1"/>
    <property type="molecule type" value="Genomic_DNA"/>
</dbReference>
<gene>
    <name evidence="3" type="primary">ASP-1_15</name>
    <name evidence="3" type="ORF">KIN20_032258</name>
</gene>
<dbReference type="Gene3D" id="2.40.70.10">
    <property type="entry name" value="Acid Proteases"/>
    <property type="match status" value="1"/>
</dbReference>
<organism evidence="3 4">
    <name type="scientific">Parelaphostrongylus tenuis</name>
    <name type="common">Meningeal worm</name>
    <dbReference type="NCBI Taxonomy" id="148309"/>
    <lineage>
        <taxon>Eukaryota</taxon>
        <taxon>Metazoa</taxon>
        <taxon>Ecdysozoa</taxon>
        <taxon>Nematoda</taxon>
        <taxon>Chromadorea</taxon>
        <taxon>Rhabditida</taxon>
        <taxon>Rhabditina</taxon>
        <taxon>Rhabditomorpha</taxon>
        <taxon>Strongyloidea</taxon>
        <taxon>Metastrongylidae</taxon>
        <taxon>Parelaphostrongylus</taxon>
    </lineage>
</organism>
<comment type="similarity">
    <text evidence="1">Belongs to the peptidase A1 family.</text>
</comment>
<dbReference type="AlphaFoldDB" id="A0AAD5R6N7"/>
<accession>A0AAD5R6N7</accession>
<dbReference type="Pfam" id="PF00026">
    <property type="entry name" value="Asp"/>
    <property type="match status" value="1"/>
</dbReference>
<sequence length="106" mass="11776">MDAVVKETHADYFHIFDFHFVDCSTIGIQPDLVFTINGVKYIVTPQEYIKDSGLGEKYCAVTMFDAASQGFGAPWVFGSTWMSSFCNIYDIGQKRIGFARSIAAAV</sequence>
<dbReference type="InterPro" id="IPR033121">
    <property type="entry name" value="PEPTIDASE_A1"/>
</dbReference>
<feature type="domain" description="Peptidase A1" evidence="2">
    <location>
        <begin position="1"/>
        <end position="99"/>
    </location>
</feature>
<dbReference type="PANTHER" id="PTHR47966:SF8">
    <property type="entry name" value="ASPARTIC PROTEASE 1-RELATED"/>
    <property type="match status" value="1"/>
</dbReference>
<name>A0AAD5R6N7_PARTN</name>
<dbReference type="Proteomes" id="UP001196413">
    <property type="component" value="Unassembled WGS sequence"/>
</dbReference>
<dbReference type="GO" id="GO:0005764">
    <property type="term" value="C:lysosome"/>
    <property type="evidence" value="ECO:0007669"/>
    <property type="project" value="TreeGrafter"/>
</dbReference>
<dbReference type="SUPFAM" id="SSF50630">
    <property type="entry name" value="Acid proteases"/>
    <property type="match status" value="1"/>
</dbReference>
<comment type="caution">
    <text evidence="3">The sequence shown here is derived from an EMBL/GenBank/DDBJ whole genome shotgun (WGS) entry which is preliminary data.</text>
</comment>
<dbReference type="PANTHER" id="PTHR47966">
    <property type="entry name" value="BETA-SITE APP-CLEAVING ENZYME, ISOFORM A-RELATED"/>
    <property type="match status" value="1"/>
</dbReference>
<evidence type="ECO:0000256" key="1">
    <source>
        <dbReference type="ARBA" id="ARBA00007447"/>
    </source>
</evidence>
<evidence type="ECO:0000313" key="4">
    <source>
        <dbReference type="Proteomes" id="UP001196413"/>
    </source>
</evidence>
<keyword evidence="3" id="KW-0808">Transferase</keyword>
<keyword evidence="3" id="KW-0418">Kinase</keyword>
<keyword evidence="4" id="KW-1185">Reference proteome</keyword>